<evidence type="ECO:0000313" key="3">
    <source>
        <dbReference type="Proteomes" id="UP000245535"/>
    </source>
</evidence>
<feature type="transmembrane region" description="Helical" evidence="1">
    <location>
        <begin position="886"/>
        <end position="906"/>
    </location>
</feature>
<dbReference type="Gene3D" id="3.30.70.1430">
    <property type="entry name" value="Multidrug efflux transporter AcrB pore domain"/>
    <property type="match status" value="2"/>
</dbReference>
<feature type="transmembrane region" description="Helical" evidence="1">
    <location>
        <begin position="918"/>
        <end position="937"/>
    </location>
</feature>
<feature type="transmembrane region" description="Helical" evidence="1">
    <location>
        <begin position="385"/>
        <end position="407"/>
    </location>
</feature>
<dbReference type="Proteomes" id="UP000245535">
    <property type="component" value="Unassembled WGS sequence"/>
</dbReference>
<feature type="transmembrane region" description="Helical" evidence="1">
    <location>
        <begin position="328"/>
        <end position="348"/>
    </location>
</feature>
<dbReference type="Gene3D" id="1.20.1640.10">
    <property type="entry name" value="Multidrug efflux transporter AcrB transmembrane domain"/>
    <property type="match status" value="2"/>
</dbReference>
<dbReference type="InterPro" id="IPR027463">
    <property type="entry name" value="AcrB_DN_DC_subdom"/>
</dbReference>
<comment type="caution">
    <text evidence="2">The sequence shown here is derived from an EMBL/GenBank/DDBJ whole genome shotgun (WGS) entry which is preliminary data.</text>
</comment>
<protein>
    <submittedName>
        <fullName evidence="2">Multidrug efflux pump subunit AcrB</fullName>
    </submittedName>
</protein>
<evidence type="ECO:0000313" key="2">
    <source>
        <dbReference type="EMBL" id="PWJ41050.1"/>
    </source>
</evidence>
<dbReference type="OrthoDB" id="9798415at2"/>
<feature type="transmembrane region" description="Helical" evidence="1">
    <location>
        <begin position="527"/>
        <end position="545"/>
    </location>
</feature>
<dbReference type="SUPFAM" id="SSF82693">
    <property type="entry name" value="Multidrug efflux transporter AcrB pore domain, PN1, PN2, PC1 and PC2 subdomains"/>
    <property type="match status" value="2"/>
</dbReference>
<dbReference type="AlphaFoldDB" id="A0A315ZAD9"/>
<organism evidence="2 3">
    <name type="scientific">Sediminitomix flava</name>
    <dbReference type="NCBI Taxonomy" id="379075"/>
    <lineage>
        <taxon>Bacteria</taxon>
        <taxon>Pseudomonadati</taxon>
        <taxon>Bacteroidota</taxon>
        <taxon>Cytophagia</taxon>
        <taxon>Cytophagales</taxon>
        <taxon>Flammeovirgaceae</taxon>
        <taxon>Sediminitomix</taxon>
    </lineage>
</organism>
<feature type="transmembrane region" description="Helical" evidence="1">
    <location>
        <begin position="460"/>
        <end position="484"/>
    </location>
</feature>
<dbReference type="PANTHER" id="PTHR32063:SF33">
    <property type="entry name" value="RND SUPERFAMILY EFFLUX PUMP PERMEASE COMPONENT"/>
    <property type="match status" value="1"/>
</dbReference>
<dbReference type="PRINTS" id="PR00702">
    <property type="entry name" value="ACRIFLAVINRP"/>
</dbReference>
<gene>
    <name evidence="2" type="ORF">BC781_104325</name>
</gene>
<feature type="transmembrane region" description="Helical" evidence="1">
    <location>
        <begin position="354"/>
        <end position="373"/>
    </location>
</feature>
<keyword evidence="3" id="KW-1185">Reference proteome</keyword>
<feature type="transmembrane region" description="Helical" evidence="1">
    <location>
        <begin position="986"/>
        <end position="1013"/>
    </location>
</feature>
<dbReference type="GO" id="GO:0042910">
    <property type="term" value="F:xenobiotic transmembrane transporter activity"/>
    <property type="evidence" value="ECO:0007669"/>
    <property type="project" value="TreeGrafter"/>
</dbReference>
<dbReference type="PANTHER" id="PTHR32063">
    <property type="match status" value="1"/>
</dbReference>
<dbReference type="Gene3D" id="3.30.70.1320">
    <property type="entry name" value="Multidrug efflux transporter AcrB pore domain like"/>
    <property type="match status" value="1"/>
</dbReference>
<keyword evidence="1" id="KW-0472">Membrane</keyword>
<dbReference type="GO" id="GO:0005886">
    <property type="term" value="C:plasma membrane"/>
    <property type="evidence" value="ECO:0007669"/>
    <property type="project" value="TreeGrafter"/>
</dbReference>
<dbReference type="SUPFAM" id="SSF82866">
    <property type="entry name" value="Multidrug efflux transporter AcrB transmembrane domain"/>
    <property type="match status" value="2"/>
</dbReference>
<feature type="transmembrane region" description="Helical" evidence="1">
    <location>
        <begin position="861"/>
        <end position="880"/>
    </location>
</feature>
<feature type="transmembrane region" description="Helical" evidence="1">
    <location>
        <begin position="6"/>
        <end position="29"/>
    </location>
</feature>
<keyword evidence="1" id="KW-1133">Transmembrane helix</keyword>
<dbReference type="Pfam" id="PF00873">
    <property type="entry name" value="ACR_tran"/>
    <property type="match status" value="1"/>
</dbReference>
<evidence type="ECO:0000256" key="1">
    <source>
        <dbReference type="SAM" id="Phobius"/>
    </source>
</evidence>
<reference evidence="2 3" key="1">
    <citation type="submission" date="2018-03" db="EMBL/GenBank/DDBJ databases">
        <title>Genomic Encyclopedia of Archaeal and Bacterial Type Strains, Phase II (KMG-II): from individual species to whole genera.</title>
        <authorList>
            <person name="Goeker M."/>
        </authorList>
    </citation>
    <scope>NUCLEOTIDE SEQUENCE [LARGE SCALE GENOMIC DNA]</scope>
    <source>
        <strain evidence="2 3">DSM 28229</strain>
    </source>
</reference>
<name>A0A315ZAD9_SEDFL</name>
<feature type="transmembrane region" description="Helical" evidence="1">
    <location>
        <begin position="427"/>
        <end position="448"/>
    </location>
</feature>
<dbReference type="Gene3D" id="3.30.70.1440">
    <property type="entry name" value="Multidrug efflux transporter AcrB pore domain"/>
    <property type="match status" value="1"/>
</dbReference>
<keyword evidence="1" id="KW-0812">Transmembrane</keyword>
<sequence>MKKLISYFIKFPVAVNLVMVLTLVLGFMASSNMVSTFFPNAPKRFIYVNVVYPGSSAEEVEEGVILKIEEELKGLEGLDQITSYAQENVGKITLEMFKGTDMDEALTRVKNVVEGIPSFPTGVESVVSSKHEDANFSFMFGITGDGVSLKSLKETARKVEKDLLSKKGISKIDIAGFPDEEIAILLQEEALESYNMTFEEVAMAVKGANLDMTGGSIKDGEEEFFIRAKNKGYSSDELDHIIIRQTENGGVIRLKDVAKVADQWADSPARATLNGKRAVTVTINNTFSEDILETAEQLHAYIKEFNAQNDVLHIDVIRDQSDLLDQRLNLLIDNGVMGIVLVLIFLSLFLNPRIAFWVAVGIPFSIFGMFILISFTSVTINMISLFALIVVLGILVDDAIVVAENIYQHYEKGKPAIQAAIDGTMEVLPAVISAVLTTIVAFSTFIFLDGTMGDFFKDMSWIVGLILFVSLIEGLIILPAHLAFSKAFKKNGKAEANKVTKFVDKYLFKFRDGVYKPVLEFTLRNKAFTFSIATALFIFSIGMMVKKVVPGTFFPSIEGDDISISLVMPNGTQQEVTEKGVQQIERAIDLVNEDWKDAQVDQKDIIKKVNMVYMGSGHQVQFNLTLLGAEQRTGSTAEVSNALQDHIGKIPGAESISFASFSPFGDPVVVSLRGDNLEELAAVKKELKLRMEKMPELRNVKDNNPIGNREIHIVLKDKAYQLGLTEQQVISQIRQGFFGYEIQRIQRGQDEVKVWVRYEMDNRNSFGDLEKMKIRMGNGAAYPFSEIATFSIEDGYSSINHIDFNREMKLTSQLKNPDDALPDILNKIKTELLPDLLKEHPTVSADFDGQKREQEKVSSSAAKVIPIVFILMFTIVVFTLRSFSQAFIVFALIPLSFIWVVLAHFLHGFAISMMSFMGIIALLGVMVNDALVLINAFNLNLKAGMSFDEALTDACVSRFRPILLTTVTTVAGMGPMVFETSLQAQFLIPMVITISYGIAGATLITLIILPVCIKIFNQIKVKIQEIKSGKKVNQESVEAAIKELAYDYEYEEA</sequence>
<proteinExistence type="predicted"/>
<dbReference type="InterPro" id="IPR001036">
    <property type="entry name" value="Acrflvin-R"/>
</dbReference>
<dbReference type="EMBL" id="QGDO01000004">
    <property type="protein sequence ID" value="PWJ41050.1"/>
    <property type="molecule type" value="Genomic_DNA"/>
</dbReference>
<accession>A0A315ZAD9</accession>
<dbReference type="SUPFAM" id="SSF82714">
    <property type="entry name" value="Multidrug efflux transporter AcrB TolC docking domain, DN and DC subdomains"/>
    <property type="match status" value="2"/>
</dbReference>
<dbReference type="Gene3D" id="3.30.2090.10">
    <property type="entry name" value="Multidrug efflux transporter AcrB TolC docking domain, DN and DC subdomains"/>
    <property type="match status" value="2"/>
</dbReference>
<dbReference type="RefSeq" id="WP_109620052.1">
    <property type="nucleotide sequence ID" value="NZ_QGDO01000004.1"/>
</dbReference>